<sequence>MIDGKSWVGMPFERSQEFRVWLNDVSRYVQDQKGMLCYYRAPLKELKCL</sequence>
<reference evidence="1 2" key="1">
    <citation type="submission" date="2014-11" db="EMBL/GenBank/DDBJ databases">
        <title>Complete genome sequence of vB_YenM_TG1, a broad host range bacteriophage which infects Yersinia enterocolitica.</title>
        <authorList>
            <person name="Leon-Velarde C.G."/>
            <person name="Kropinski A.M."/>
            <person name="Chen S."/>
            <person name="Griffiths M.W."/>
            <person name="Odumeru J.A."/>
        </authorList>
    </citation>
    <scope>NUCLEOTIDE SEQUENCE [LARGE SCALE GENOMIC DNA]</scope>
</reference>
<dbReference type="KEGG" id="vg:26627548"/>
<gene>
    <name evidence="1" type="ORF">YenMTG1_224</name>
</gene>
<proteinExistence type="predicted"/>
<dbReference type="EMBL" id="KP202158">
    <property type="protein sequence ID" value="AJD82034.1"/>
    <property type="molecule type" value="Genomic_DNA"/>
</dbReference>
<evidence type="ECO:0000313" key="1">
    <source>
        <dbReference type="EMBL" id="AJD82034.1"/>
    </source>
</evidence>
<keyword evidence="2" id="KW-1185">Reference proteome</keyword>
<organism evidence="1 2">
    <name type="scientific">Yersinia phage vB_YenM_TG1</name>
    <dbReference type="NCBI Taxonomy" id="1589265"/>
    <lineage>
        <taxon>Viruses</taxon>
        <taxon>Duplodnaviria</taxon>
        <taxon>Heunggongvirae</taxon>
        <taxon>Uroviricota</taxon>
        <taxon>Caudoviricetes</taxon>
        <taxon>Pantevenvirales</taxon>
        <taxon>Straboviridae</taxon>
        <taxon>Tevenvirinae</taxon>
        <taxon>Tegunavirus</taxon>
        <taxon>Tegunavirus yenmtg1</taxon>
    </lineage>
</organism>
<accession>A0A0B5A2Q0</accession>
<protein>
    <submittedName>
        <fullName evidence="1">Rz1 protein</fullName>
    </submittedName>
</protein>
<evidence type="ECO:0000313" key="2">
    <source>
        <dbReference type="Proteomes" id="UP000031805"/>
    </source>
</evidence>
<name>A0A0B5A2Q0_9CAUD</name>
<dbReference type="GeneID" id="26627548"/>
<dbReference type="RefSeq" id="YP_009200485.1">
    <property type="nucleotide sequence ID" value="NC_028820.1"/>
</dbReference>
<dbReference type="Proteomes" id="UP000031805">
    <property type="component" value="Segment"/>
</dbReference>